<dbReference type="Pfam" id="PF00617">
    <property type="entry name" value="RasGEF"/>
    <property type="match status" value="1"/>
</dbReference>
<dbReference type="PROSITE" id="PS50009">
    <property type="entry name" value="RASGEF_CAT"/>
    <property type="match status" value="1"/>
</dbReference>
<feature type="region of interest" description="Disordered" evidence="4">
    <location>
        <begin position="671"/>
        <end position="709"/>
    </location>
</feature>
<dbReference type="GO" id="GO:0007264">
    <property type="term" value="P:small GTPase-mediated signal transduction"/>
    <property type="evidence" value="ECO:0007669"/>
    <property type="project" value="InterPro"/>
</dbReference>
<dbReference type="Ensembl" id="ENSCCRT00020111568.1">
    <property type="protein sequence ID" value="ENSCCRP00020102065.1"/>
    <property type="gene ID" value="ENSCCRG00020046783.1"/>
</dbReference>
<keyword evidence="1 3" id="KW-0344">Guanine-nucleotide releasing factor</keyword>
<dbReference type="SUPFAM" id="SSF48366">
    <property type="entry name" value="Ras GEF"/>
    <property type="match status" value="1"/>
</dbReference>
<feature type="domain" description="KIND" evidence="7">
    <location>
        <begin position="40"/>
        <end position="220"/>
    </location>
</feature>
<evidence type="ECO:0000313" key="8">
    <source>
        <dbReference type="Ensembl" id="ENSCCRP00020102065.1"/>
    </source>
</evidence>
<evidence type="ECO:0000259" key="7">
    <source>
        <dbReference type="PROSITE" id="PS51377"/>
    </source>
</evidence>
<evidence type="ECO:0008006" key="10">
    <source>
        <dbReference type="Google" id="ProtNLM"/>
    </source>
</evidence>
<feature type="compositionally biased region" description="Low complexity" evidence="4">
    <location>
        <begin position="688"/>
        <end position="708"/>
    </location>
</feature>
<feature type="region of interest" description="Disordered" evidence="4">
    <location>
        <begin position="1"/>
        <end position="30"/>
    </location>
</feature>
<reference evidence="8" key="1">
    <citation type="submission" date="2025-08" db="UniProtKB">
        <authorList>
            <consortium name="Ensembl"/>
        </authorList>
    </citation>
    <scope>IDENTIFICATION</scope>
</reference>
<evidence type="ECO:0000256" key="2">
    <source>
        <dbReference type="ARBA" id="ARBA00022737"/>
    </source>
</evidence>
<dbReference type="Gene3D" id="1.10.840.10">
    <property type="entry name" value="Ras guanine-nucleotide exchange factors catalytic domain"/>
    <property type="match status" value="1"/>
</dbReference>
<dbReference type="GO" id="GO:0043025">
    <property type="term" value="C:neuronal cell body"/>
    <property type="evidence" value="ECO:0007669"/>
    <property type="project" value="TreeGrafter"/>
</dbReference>
<dbReference type="InterPro" id="IPR036964">
    <property type="entry name" value="RASGEF_cat_dom_sf"/>
</dbReference>
<feature type="region of interest" description="Disordered" evidence="4">
    <location>
        <begin position="765"/>
        <end position="786"/>
    </location>
</feature>
<feature type="region of interest" description="Disordered" evidence="4">
    <location>
        <begin position="922"/>
        <end position="951"/>
    </location>
</feature>
<dbReference type="InterPro" id="IPR001895">
    <property type="entry name" value="RASGEF_cat_dom"/>
</dbReference>
<dbReference type="SMART" id="SM00147">
    <property type="entry name" value="RasGEF"/>
    <property type="match status" value="1"/>
</dbReference>
<keyword evidence="2" id="KW-0677">Repeat</keyword>
<feature type="compositionally biased region" description="Acidic residues" evidence="4">
    <location>
        <begin position="352"/>
        <end position="365"/>
    </location>
</feature>
<evidence type="ECO:0000256" key="4">
    <source>
        <dbReference type="SAM" id="MobiDB-lite"/>
    </source>
</evidence>
<dbReference type="FunFam" id="1.10.510.10:FF:000529">
    <property type="entry name" value="Kinase non-catalytic C-lobe domain-containing 1"/>
    <property type="match status" value="1"/>
</dbReference>
<dbReference type="InterPro" id="IPR000651">
    <property type="entry name" value="Ras-like_Gua-exchang_fac_N"/>
</dbReference>
<dbReference type="PANTHER" id="PTHR21560:SF0">
    <property type="entry name" value="KINASE NON-CATALYTIC C-LOBE DOMAIN-CONTAINING PROTEIN 1"/>
    <property type="match status" value="1"/>
</dbReference>
<feature type="compositionally biased region" description="Acidic residues" evidence="4">
    <location>
        <begin position="11"/>
        <end position="20"/>
    </location>
</feature>
<feature type="compositionally biased region" description="Acidic residues" evidence="4">
    <location>
        <begin position="676"/>
        <end position="686"/>
    </location>
</feature>
<dbReference type="Pfam" id="PF00618">
    <property type="entry name" value="RasGEF_N"/>
    <property type="match status" value="1"/>
</dbReference>
<dbReference type="Gene3D" id="1.10.510.10">
    <property type="entry name" value="Transferase(Phosphotransferase) domain 1"/>
    <property type="match status" value="2"/>
</dbReference>
<dbReference type="PANTHER" id="PTHR21560">
    <property type="entry name" value="VERY KIND PROTEIN"/>
    <property type="match status" value="1"/>
</dbReference>
<evidence type="ECO:0000259" key="6">
    <source>
        <dbReference type="PROSITE" id="PS50212"/>
    </source>
</evidence>
<name>A0A8C2JZL8_CYPCA</name>
<dbReference type="InterPro" id="IPR011019">
    <property type="entry name" value="KIND_dom"/>
</dbReference>
<dbReference type="SMART" id="SM00750">
    <property type="entry name" value="KIND"/>
    <property type="match status" value="2"/>
</dbReference>
<organism evidence="8 9">
    <name type="scientific">Cyprinus carpio</name>
    <name type="common">Common carp</name>
    <dbReference type="NCBI Taxonomy" id="7962"/>
    <lineage>
        <taxon>Eukaryota</taxon>
        <taxon>Metazoa</taxon>
        <taxon>Chordata</taxon>
        <taxon>Craniata</taxon>
        <taxon>Vertebrata</taxon>
        <taxon>Euteleostomi</taxon>
        <taxon>Actinopterygii</taxon>
        <taxon>Neopterygii</taxon>
        <taxon>Teleostei</taxon>
        <taxon>Ostariophysi</taxon>
        <taxon>Cypriniformes</taxon>
        <taxon>Cyprinidae</taxon>
        <taxon>Cyprininae</taxon>
        <taxon>Cyprinus</taxon>
    </lineage>
</organism>
<feature type="domain" description="Ras-GEF" evidence="5">
    <location>
        <begin position="1448"/>
        <end position="1700"/>
    </location>
</feature>
<protein>
    <recommendedName>
        <fullName evidence="10">Kinase non-catalytic C-lobe domain-containing protein 1</fullName>
    </recommendedName>
</protein>
<dbReference type="GO" id="GO:0030425">
    <property type="term" value="C:dendrite"/>
    <property type="evidence" value="ECO:0007669"/>
    <property type="project" value="TreeGrafter"/>
</dbReference>
<evidence type="ECO:0000256" key="1">
    <source>
        <dbReference type="ARBA" id="ARBA00022658"/>
    </source>
</evidence>
<feature type="region of interest" description="Disordered" evidence="4">
    <location>
        <begin position="334"/>
        <end position="385"/>
    </location>
</feature>
<sequence>MGTFGSAAAGLDEEEEEEEEEKKRREVERLPPLLEDEENVSLADILCLREGGLSEQELWAVCVECVCSLQSIGLSPLFHTLCVTPDTLAFNTHGNVCFMEQLNDDPDGCFVPPEFDKTGSTFEGHMFSLGSTLWAALDSVSEAELQVELSEESRCLLKQMQREKPEDRPRLQDIVSQAEAVLGDVSPAVICRKLSAIGRRVLSIESVAALQDGWEKSRFQFLDLKASRSNSMEHPAGDRTMMRNYSSDSYDGEELLLRRRGLVWSGGSAELSPDSRSQNSSPVHRRSQEKRPGRARRALNRSCSVPDSNNPPALCPPSHAPISMMMADLSEITEKESWSGSLRRPKPRDSDSEGEEEPDACETDQTEAAGARSPASSEDGETHTDAEVRCSNLVNRTVLCLNEESQNQWISLRELLSLSAQPFSVSELWALCYMCLSTLQTYIDLPDYLCLDSVYVGCEGEMLFLRPKNSASCDAFFLAPEFQEHGIVTEKACVYGVAAVLWATAKFNLSPNQKLAMPRKLKRLLLEMAKRTPIERPSIEMAKKSCRDYLSRQGTNAESVWTQIISRVHQAFDVNRDTEEWSSPECAENPSDPHLGEVKTGFVPLASEGRLEPVAGPVPHHYPESSTSVRLPEAFTSPATHFSPIILTHHPQSELIVSGCSDEDITDETILREPGEQDESAAEDDGTSGVFSASYSSSSSSKTLVNSSPPATLQITNQETDNQPNVPALSCVNGICNNFLLQQDPQTGRLTLLPVQIAVLQPITGTDHFSSESPNKKPPKPSEDSVRIESVCVTHRDSAVSPESPVTDIIVQPNSAPHCLNLSRSHSRQRGLCLQHVTELLREEFAFDGHLENRVQDLAMGKYIFSLKTLQFETFCRAITEKFSDLHWDQKLLCDLHRLINQHSCRRVSDEQPSSEAVKRAAASLQSTRQRLSSEENAHPDHNANLWPSDRPALEENQLNEIMKEPECKPNELKYRETADGQNLEQTGSETRTACWRRDTQEVTSEDDNKELNEQMELQCGAPPDGGAGECVCDAEALEDSGGARITPDGSELDMDDCDSLISERMLSVCSDPQRAPRGSSWALALYGDECFSPDVLEYAQKLSSHSESPTLEDKSQELHQQLIIESRNLKKTRTFYHKLIQQERKNKGSDMKVMVSKVKQQFDELRAKVEFLQSVKKYLQVLSVDQWGLALSLLPSLAACGAAPLELQHSEDPTLLHFLCEQRRGKGCPLVAATARGLIAYLYARNAHAEGFVQQFFYTYRYFCTPEELLQFLMDKFNSTLGANEDPSSDKAKVYQRTLDLLHFWIEDAQLVDFSSSSSLLQTLDAFLTAEVAPVDSRGAGLLATLQASPRMRRVCVPSCAFDASISSPEDEEKLSVNSCRRSSIEDAARKSFQWRVSRVVEPQTVQCKEKVFSIAAALPRPCYASLMSNSSLRSEERRPFSQSEHTPLHIAQQLTLLEQEIFHDCHPVHFLNSRAHGVTENSGNISRCASPASSPLEGSGLLVSDVSGPRGPLQRLLTHADCVTNWVSAELVTCDSVKAQTALLARFLAVGKYCYETRNFATAMQILSGLENVIVRQLPAWKQLSLKVCEALEELRAVQVFLKSDNLCLMEGEKDRRRPTLPDALILALHIQQLEIGAFTMTSGAYKWPKLRNIARVVSQIHAFQERLYPYPPDPELQAYLRGRLARFGRCDIPLLASDNHINFSQMPAARRIHDTLRRVKASFQ</sequence>
<feature type="compositionally biased region" description="Basic and acidic residues" evidence="4">
    <location>
        <begin position="932"/>
        <end position="942"/>
    </location>
</feature>
<dbReference type="SMART" id="SM00229">
    <property type="entry name" value="RasGEFN"/>
    <property type="match status" value="1"/>
</dbReference>
<dbReference type="InterPro" id="IPR023578">
    <property type="entry name" value="Ras_GEF_dom_sf"/>
</dbReference>
<feature type="domain" description="KIND" evidence="7">
    <location>
        <begin position="410"/>
        <end position="574"/>
    </location>
</feature>
<dbReference type="CDD" id="cd06224">
    <property type="entry name" value="REM"/>
    <property type="match status" value="1"/>
</dbReference>
<evidence type="ECO:0000256" key="3">
    <source>
        <dbReference type="PROSITE-ProRule" id="PRU00168"/>
    </source>
</evidence>
<feature type="compositionally biased region" description="Basic residues" evidence="4">
    <location>
        <begin position="283"/>
        <end position="299"/>
    </location>
</feature>
<dbReference type="Proteomes" id="UP000694701">
    <property type="component" value="Unplaced"/>
</dbReference>
<dbReference type="PROSITE" id="PS50212">
    <property type="entry name" value="RASGEF_NTER"/>
    <property type="match status" value="1"/>
</dbReference>
<feature type="region of interest" description="Disordered" evidence="4">
    <location>
        <begin position="267"/>
        <end position="321"/>
    </location>
</feature>
<dbReference type="GO" id="GO:0032045">
    <property type="term" value="C:guanyl-nucleotide exchange factor complex"/>
    <property type="evidence" value="ECO:0007669"/>
    <property type="project" value="TreeGrafter"/>
</dbReference>
<evidence type="ECO:0000313" key="9">
    <source>
        <dbReference type="Proteomes" id="UP000694701"/>
    </source>
</evidence>
<accession>A0A8C2JZL8</accession>
<feature type="domain" description="N-terminal Ras-GEF" evidence="6">
    <location>
        <begin position="1227"/>
        <end position="1352"/>
    </location>
</feature>
<dbReference type="GO" id="GO:0005085">
    <property type="term" value="F:guanyl-nucleotide exchange factor activity"/>
    <property type="evidence" value="ECO:0007669"/>
    <property type="project" value="UniProtKB-KW"/>
</dbReference>
<proteinExistence type="predicted"/>
<dbReference type="GO" id="GO:0048814">
    <property type="term" value="P:regulation of dendrite morphogenesis"/>
    <property type="evidence" value="ECO:0007669"/>
    <property type="project" value="TreeGrafter"/>
</dbReference>
<feature type="compositionally biased region" description="Polar residues" evidence="4">
    <location>
        <begin position="301"/>
        <end position="311"/>
    </location>
</feature>
<dbReference type="InterPro" id="IPR029899">
    <property type="entry name" value="KNDC1"/>
</dbReference>
<dbReference type="Gene3D" id="1.20.870.10">
    <property type="entry name" value="Son of sevenless (SoS) protein Chain: S domain 1"/>
    <property type="match status" value="1"/>
</dbReference>
<evidence type="ECO:0000259" key="5">
    <source>
        <dbReference type="PROSITE" id="PS50009"/>
    </source>
</evidence>
<dbReference type="PROSITE" id="PS51377">
    <property type="entry name" value="KIND"/>
    <property type="match status" value="2"/>
</dbReference>